<dbReference type="SUPFAM" id="SSF56672">
    <property type="entry name" value="DNA/RNA polymerases"/>
    <property type="match status" value="1"/>
</dbReference>
<dbReference type="Gene3D" id="3.30.70.270">
    <property type="match status" value="2"/>
</dbReference>
<evidence type="ECO:0000256" key="2">
    <source>
        <dbReference type="ARBA" id="ARBA00022695"/>
    </source>
</evidence>
<keyword evidence="1" id="KW-0808">Transferase</keyword>
<reference evidence="8 9" key="1">
    <citation type="submission" date="2023-09" db="EMBL/GenBank/DDBJ databases">
        <authorList>
            <person name="Wang M."/>
        </authorList>
    </citation>
    <scope>NUCLEOTIDE SEQUENCE [LARGE SCALE GENOMIC DNA]</scope>
    <source>
        <strain evidence="8">GT-2023</strain>
        <tissue evidence="8">Liver</tissue>
    </source>
</reference>
<evidence type="ECO:0000256" key="1">
    <source>
        <dbReference type="ARBA" id="ARBA00022679"/>
    </source>
</evidence>
<dbReference type="InterPro" id="IPR041373">
    <property type="entry name" value="RT_RNaseH"/>
</dbReference>
<keyword evidence="3" id="KW-0540">Nuclease</keyword>
<evidence type="ECO:0000256" key="6">
    <source>
        <dbReference type="ARBA" id="ARBA00022918"/>
    </source>
</evidence>
<dbReference type="CDD" id="cd09274">
    <property type="entry name" value="RNase_HI_RT_Ty3"/>
    <property type="match status" value="1"/>
</dbReference>
<keyword evidence="4" id="KW-0255">Endonuclease</keyword>
<feature type="domain" description="Reverse transcriptase RNase H-like" evidence="7">
    <location>
        <begin position="228"/>
        <end position="332"/>
    </location>
</feature>
<evidence type="ECO:0000256" key="3">
    <source>
        <dbReference type="ARBA" id="ARBA00022722"/>
    </source>
</evidence>
<evidence type="ECO:0000313" key="9">
    <source>
        <dbReference type="Proteomes" id="UP001558613"/>
    </source>
</evidence>
<evidence type="ECO:0000259" key="7">
    <source>
        <dbReference type="Pfam" id="PF17917"/>
    </source>
</evidence>
<keyword evidence="9" id="KW-1185">Reference proteome</keyword>
<evidence type="ECO:0000256" key="5">
    <source>
        <dbReference type="ARBA" id="ARBA00022801"/>
    </source>
</evidence>
<proteinExistence type="predicted"/>
<dbReference type="EMBL" id="JAYMGO010000011">
    <property type="protein sequence ID" value="KAL1265239.1"/>
    <property type="molecule type" value="Genomic_DNA"/>
</dbReference>
<evidence type="ECO:0000256" key="4">
    <source>
        <dbReference type="ARBA" id="ARBA00022759"/>
    </source>
</evidence>
<comment type="caution">
    <text evidence="8">The sequence shown here is derived from an EMBL/GenBank/DDBJ whole genome shotgun (WGS) entry which is preliminary data.</text>
</comment>
<keyword evidence="2" id="KW-0548">Nucleotidyltransferase</keyword>
<dbReference type="Proteomes" id="UP001558613">
    <property type="component" value="Unassembled WGS sequence"/>
</dbReference>
<gene>
    <name evidence="8" type="ORF">QQF64_003266</name>
</gene>
<protein>
    <recommendedName>
        <fullName evidence="7">Reverse transcriptase RNase H-like domain-containing protein</fullName>
    </recommendedName>
</protein>
<dbReference type="Pfam" id="PF17917">
    <property type="entry name" value="RT_RNaseH"/>
    <property type="match status" value="1"/>
</dbReference>
<accession>A0ABR3MKV5</accession>
<dbReference type="PANTHER" id="PTHR37984">
    <property type="entry name" value="PROTEIN CBG26694"/>
    <property type="match status" value="1"/>
</dbReference>
<dbReference type="InterPro" id="IPR043128">
    <property type="entry name" value="Rev_trsase/Diguanyl_cyclase"/>
</dbReference>
<keyword evidence="5" id="KW-0378">Hydrolase</keyword>
<evidence type="ECO:0000313" key="8">
    <source>
        <dbReference type="EMBL" id="KAL1265239.1"/>
    </source>
</evidence>
<organism evidence="8 9">
    <name type="scientific">Cirrhinus molitorella</name>
    <name type="common">mud carp</name>
    <dbReference type="NCBI Taxonomy" id="172907"/>
    <lineage>
        <taxon>Eukaryota</taxon>
        <taxon>Metazoa</taxon>
        <taxon>Chordata</taxon>
        <taxon>Craniata</taxon>
        <taxon>Vertebrata</taxon>
        <taxon>Euteleostomi</taxon>
        <taxon>Actinopterygii</taxon>
        <taxon>Neopterygii</taxon>
        <taxon>Teleostei</taxon>
        <taxon>Ostariophysi</taxon>
        <taxon>Cypriniformes</taxon>
        <taxon>Cyprinidae</taxon>
        <taxon>Labeoninae</taxon>
        <taxon>Labeonini</taxon>
        <taxon>Cirrhinus</taxon>
    </lineage>
</organism>
<name>A0ABR3MKV5_9TELE</name>
<sequence>MDFMLRASISIHIPSRTVVLGNDPLLIEELDGKEMEESESRLLFMEVPPSALQEKIEEACLNNEEKEQLTGLLEDFADLFDGHLGRTSLTEHSIDTGNAKPQHLDDLKEVLSHLKSAGLTIKLAKCQFCRKELTFLGYRVCPHGVLPDQDKVKAVLDFKTPVTVKQVRQFLGLSGYYRRFIQDYARHAEPLFALTKNEAPFVWDSACQDAMDLLKQKLTSAPILNFPDFTLPFFIHADACDAGLGAALMQRDLHGREVAVAYASRALHKSEKPYSTPEKECLAVIWALEHFRPYIEGLHVTIFTDHSGLKWLMARPNPTGRLARWSLRLQDFDFEVVHKPGSGNKVPDALSRNPLPDDVPPMDLLPDYAVIGGLDLRTLSSVTLIDRSHVRQLQLDDPITGDLLHKMEAALQRDNDEDVCSQYSIHDGLLYFNDPKSACGIHPLKCLKLYAPSSLRSKRYLTAVLPRPPNCWSPRDNQDFGSTEIPVFLA</sequence>
<dbReference type="InterPro" id="IPR050951">
    <property type="entry name" value="Retrovirus_Pol_polyprotein"/>
</dbReference>
<dbReference type="PANTHER" id="PTHR37984:SF5">
    <property type="entry name" value="PROTEIN NYNRIN-LIKE"/>
    <property type="match status" value="1"/>
</dbReference>
<dbReference type="InterPro" id="IPR043502">
    <property type="entry name" value="DNA/RNA_pol_sf"/>
</dbReference>
<keyword evidence="6" id="KW-0695">RNA-directed DNA polymerase</keyword>